<evidence type="ECO:0000313" key="3">
    <source>
        <dbReference type="EMBL" id="AVR87802.1"/>
    </source>
</evidence>
<reference evidence="3 4" key="1">
    <citation type="submission" date="2018-03" db="EMBL/GenBank/DDBJ databases">
        <title>Complete genome sequence of Thauera aromatica, a model organism for studying aromatic compound degradation under denitrifying conditions.</title>
        <authorList>
            <person name="Lo H.-Y."/>
            <person name="Goris T."/>
            <person name="Boll M."/>
            <person name="Mueller J.A."/>
        </authorList>
    </citation>
    <scope>NUCLEOTIDE SEQUENCE [LARGE SCALE GENOMIC DNA]</scope>
    <source>
        <strain evidence="3 4">K172</strain>
    </source>
</reference>
<dbReference type="Gene3D" id="1.10.530.10">
    <property type="match status" value="1"/>
</dbReference>
<dbReference type="SUPFAM" id="SSF53955">
    <property type="entry name" value="Lysozyme-like"/>
    <property type="match status" value="1"/>
</dbReference>
<evidence type="ECO:0000256" key="1">
    <source>
        <dbReference type="ARBA" id="ARBA00007734"/>
    </source>
</evidence>
<feature type="domain" description="Transglycosylase SLT" evidence="2">
    <location>
        <begin position="140"/>
        <end position="231"/>
    </location>
</feature>
<dbReference type="OrthoDB" id="9815002at2"/>
<dbReference type="PANTHER" id="PTHR37423">
    <property type="entry name" value="SOLUBLE LYTIC MUREIN TRANSGLYCOSYLASE-RELATED"/>
    <property type="match status" value="1"/>
</dbReference>
<dbReference type="EMBL" id="CP028339">
    <property type="protein sequence ID" value="AVR87802.1"/>
    <property type="molecule type" value="Genomic_DNA"/>
</dbReference>
<evidence type="ECO:0000313" key="4">
    <source>
        <dbReference type="Proteomes" id="UP000241885"/>
    </source>
</evidence>
<dbReference type="PANTHER" id="PTHR37423:SF2">
    <property type="entry name" value="MEMBRANE-BOUND LYTIC MUREIN TRANSGLYCOSYLASE C"/>
    <property type="match status" value="1"/>
</dbReference>
<organism evidence="3 4">
    <name type="scientific">Thauera aromatica K172</name>
    <dbReference type="NCBI Taxonomy" id="44139"/>
    <lineage>
        <taxon>Bacteria</taxon>
        <taxon>Pseudomonadati</taxon>
        <taxon>Pseudomonadota</taxon>
        <taxon>Betaproteobacteria</taxon>
        <taxon>Rhodocyclales</taxon>
        <taxon>Zoogloeaceae</taxon>
        <taxon>Thauera</taxon>
    </lineage>
</organism>
<comment type="similarity">
    <text evidence="1">Belongs to the transglycosylase Slt family.</text>
</comment>
<proteinExistence type="inferred from homology"/>
<dbReference type="AlphaFoldDB" id="A0A2R4BKL8"/>
<keyword evidence="4" id="KW-1185">Reference proteome</keyword>
<dbReference type="Pfam" id="PF01464">
    <property type="entry name" value="SLT"/>
    <property type="match status" value="1"/>
</dbReference>
<dbReference type="InterPro" id="IPR023346">
    <property type="entry name" value="Lysozyme-like_dom_sf"/>
</dbReference>
<dbReference type="InterPro" id="IPR008258">
    <property type="entry name" value="Transglycosylase_SLT_dom_1"/>
</dbReference>
<dbReference type="KEGG" id="tak:Tharo_0860"/>
<evidence type="ECO:0000259" key="2">
    <source>
        <dbReference type="Pfam" id="PF01464"/>
    </source>
</evidence>
<sequence length="266" mass="28453">MKHATRFHSHARETGRAVLGMAHAAVLSFGLLGMAQVAGRDDAAARIQFPVAFADAAPVRAERAAPMSAAAPPVAAPLPAAGAERSLVRVRGLDALAADPFAREADDLSAEMVRVRDWIADTYRVSETALVTALVAAETSAQELGFDPLLIVAIMAVESSFNHRAVSNMGAQGLMQVIPRYHQDKIGPQRGKNALFDPKVNVRVGTLVLHEGLQRYGSMQRALQYYNGALEDPNARYTRKVMALKKRLMTIAGRSAGTRGEAGQAS</sequence>
<dbReference type="RefSeq" id="WP_107220132.1">
    <property type="nucleotide sequence ID" value="NZ_CP028339.1"/>
</dbReference>
<gene>
    <name evidence="3" type="ORF">Tharo_0860</name>
</gene>
<name>A0A2R4BKL8_THAAR</name>
<dbReference type="Proteomes" id="UP000241885">
    <property type="component" value="Chromosome"/>
</dbReference>
<accession>A0A2R4BKL8</accession>
<protein>
    <submittedName>
        <fullName evidence="3">Lysozyme-like domain protein</fullName>
    </submittedName>
</protein>